<evidence type="ECO:0000313" key="1">
    <source>
        <dbReference type="EMBL" id="SFS98118.1"/>
    </source>
</evidence>
<name>A0A1I6U9S0_9SPHI</name>
<gene>
    <name evidence="1" type="ORF">SAMN05660206_10871</name>
</gene>
<protein>
    <submittedName>
        <fullName evidence="1">Uncharacterized protein</fullName>
    </submittedName>
</protein>
<dbReference type="Proteomes" id="UP000198785">
    <property type="component" value="Unassembled WGS sequence"/>
</dbReference>
<sequence length="50" mass="5825">MKIKFTISALRDVNEVPSRSYDKRGFYNPDIDAKTKTGASFYWKASIYMI</sequence>
<accession>A0A1I6U9S0</accession>
<keyword evidence="2" id="KW-1185">Reference proteome</keyword>
<reference evidence="1 2" key="1">
    <citation type="submission" date="2016-10" db="EMBL/GenBank/DDBJ databases">
        <authorList>
            <person name="de Groot N.N."/>
        </authorList>
    </citation>
    <scope>NUCLEOTIDE SEQUENCE [LARGE SCALE GENOMIC DNA]</scope>
    <source>
        <strain evidence="1 2">DSM 22789</strain>
    </source>
</reference>
<dbReference type="EMBL" id="FOZZ01000008">
    <property type="protein sequence ID" value="SFS98118.1"/>
    <property type="molecule type" value="Genomic_DNA"/>
</dbReference>
<proteinExistence type="predicted"/>
<dbReference type="AlphaFoldDB" id="A0A1I6U9S0"/>
<evidence type="ECO:0000313" key="2">
    <source>
        <dbReference type="Proteomes" id="UP000198785"/>
    </source>
</evidence>
<organism evidence="1 2">
    <name type="scientific">Sphingobacterium wenxiniae</name>
    <dbReference type="NCBI Taxonomy" id="683125"/>
    <lineage>
        <taxon>Bacteria</taxon>
        <taxon>Pseudomonadati</taxon>
        <taxon>Bacteroidota</taxon>
        <taxon>Sphingobacteriia</taxon>
        <taxon>Sphingobacteriales</taxon>
        <taxon>Sphingobacteriaceae</taxon>
        <taxon>Sphingobacterium</taxon>
    </lineage>
</organism>